<gene>
    <name evidence="2" type="ORF">CLV72_101192</name>
</gene>
<sequence>MPVLSHPSRSDDLSVELEFRILVGEVRPGSTPAERGFEGPLPVLDSLGVTEDPIEPERKAAAPRRNKAAVAPRKNEERQAEAPAPAPSKGDTAE</sequence>
<keyword evidence="3" id="KW-1185">Reference proteome</keyword>
<dbReference type="OrthoDB" id="1492580at2"/>
<evidence type="ECO:0000256" key="1">
    <source>
        <dbReference type="SAM" id="MobiDB-lite"/>
    </source>
</evidence>
<proteinExistence type="predicted"/>
<feature type="region of interest" description="Disordered" evidence="1">
    <location>
        <begin position="27"/>
        <end position="94"/>
    </location>
</feature>
<reference evidence="2 3" key="1">
    <citation type="submission" date="2018-03" db="EMBL/GenBank/DDBJ databases">
        <title>Genomic Encyclopedia of Archaeal and Bacterial Type Strains, Phase II (KMG-II): from individual species to whole genera.</title>
        <authorList>
            <person name="Goeker M."/>
        </authorList>
    </citation>
    <scope>NUCLEOTIDE SEQUENCE [LARGE SCALE GENOMIC DNA]</scope>
    <source>
        <strain evidence="2 3">DSM 45601</strain>
    </source>
</reference>
<name>A0A2T0QCG5_9ACTN</name>
<dbReference type="Proteomes" id="UP000237846">
    <property type="component" value="Unassembled WGS sequence"/>
</dbReference>
<dbReference type="AlphaFoldDB" id="A0A2T0QCG5"/>
<dbReference type="RefSeq" id="WP_146159305.1">
    <property type="nucleotide sequence ID" value="NZ_PVZC01000001.1"/>
</dbReference>
<accession>A0A2T0QCG5</accession>
<organism evidence="2 3">
    <name type="scientific">Allonocardiopsis opalescens</name>
    <dbReference type="NCBI Taxonomy" id="1144618"/>
    <lineage>
        <taxon>Bacteria</taxon>
        <taxon>Bacillati</taxon>
        <taxon>Actinomycetota</taxon>
        <taxon>Actinomycetes</taxon>
        <taxon>Streptosporangiales</taxon>
        <taxon>Allonocardiopsis</taxon>
    </lineage>
</organism>
<evidence type="ECO:0000313" key="3">
    <source>
        <dbReference type="Proteomes" id="UP000237846"/>
    </source>
</evidence>
<comment type="caution">
    <text evidence="2">The sequence shown here is derived from an EMBL/GenBank/DDBJ whole genome shotgun (WGS) entry which is preliminary data.</text>
</comment>
<evidence type="ECO:0000313" key="2">
    <source>
        <dbReference type="EMBL" id="PRY01609.1"/>
    </source>
</evidence>
<dbReference type="EMBL" id="PVZC01000001">
    <property type="protein sequence ID" value="PRY01609.1"/>
    <property type="molecule type" value="Genomic_DNA"/>
</dbReference>
<protein>
    <submittedName>
        <fullName evidence="2">Uncharacterized protein</fullName>
    </submittedName>
</protein>